<keyword evidence="2" id="KW-1185">Reference proteome</keyword>
<dbReference type="RefSeq" id="WP_028386803.1">
    <property type="nucleotide sequence ID" value="NZ_CAAAHN010000029.1"/>
</dbReference>
<proteinExistence type="predicted"/>
<dbReference type="InterPro" id="IPR002816">
    <property type="entry name" value="TraB/PrgY/GumN_fam"/>
</dbReference>
<gene>
    <name evidence="1" type="ORF">Lgee_1417</name>
</gene>
<dbReference type="AlphaFoldDB" id="A0A0W0TTT3"/>
<dbReference type="Pfam" id="PF01963">
    <property type="entry name" value="TraB_PrgY_gumN"/>
    <property type="match status" value="1"/>
</dbReference>
<dbReference type="STRING" id="45065.Lgee_1417"/>
<dbReference type="Gene3D" id="1.25.40.20">
    <property type="entry name" value="Ankyrin repeat-containing domain"/>
    <property type="match status" value="1"/>
</dbReference>
<protein>
    <submittedName>
        <fullName evidence="1">Ankyrin repeat protein</fullName>
    </submittedName>
</protein>
<comment type="caution">
    <text evidence="1">The sequence shown here is derived from an EMBL/GenBank/DDBJ whole genome shotgun (WGS) entry which is preliminary data.</text>
</comment>
<dbReference type="OrthoDB" id="9798714at2"/>
<organism evidence="1 2">
    <name type="scientific">Legionella geestiana</name>
    <dbReference type="NCBI Taxonomy" id="45065"/>
    <lineage>
        <taxon>Bacteria</taxon>
        <taxon>Pseudomonadati</taxon>
        <taxon>Pseudomonadota</taxon>
        <taxon>Gammaproteobacteria</taxon>
        <taxon>Legionellales</taxon>
        <taxon>Legionellaceae</taxon>
        <taxon>Legionella</taxon>
    </lineage>
</organism>
<dbReference type="InterPro" id="IPR036770">
    <property type="entry name" value="Ankyrin_rpt-contain_sf"/>
</dbReference>
<evidence type="ECO:0000313" key="2">
    <source>
        <dbReference type="Proteomes" id="UP000054785"/>
    </source>
</evidence>
<evidence type="ECO:0000313" key="1">
    <source>
        <dbReference type="EMBL" id="KTC98840.1"/>
    </source>
</evidence>
<dbReference type="PATRIC" id="fig|45065.4.peg.1533"/>
<accession>A0A0W0TTT3</accession>
<dbReference type="EMBL" id="LNYC01000055">
    <property type="protein sequence ID" value="KTC98840.1"/>
    <property type="molecule type" value="Genomic_DNA"/>
</dbReference>
<reference evidence="1 2" key="1">
    <citation type="submission" date="2015-11" db="EMBL/GenBank/DDBJ databases">
        <title>Genomic analysis of 38 Legionella species identifies large and diverse effector repertoires.</title>
        <authorList>
            <person name="Burstein D."/>
            <person name="Amaro F."/>
            <person name="Zusman T."/>
            <person name="Lifshitz Z."/>
            <person name="Cohen O."/>
            <person name="Gilbert J.A."/>
            <person name="Pupko T."/>
            <person name="Shuman H.A."/>
            <person name="Segal G."/>
        </authorList>
    </citation>
    <scope>NUCLEOTIDE SEQUENCE [LARGE SCALE GENOMIC DNA]</scope>
    <source>
        <strain evidence="1 2">ATCC 49504</strain>
    </source>
</reference>
<dbReference type="Proteomes" id="UP000054785">
    <property type="component" value="Unassembled WGS sequence"/>
</dbReference>
<name>A0A0W0TTT3_9GAMM</name>
<sequence>MLHKAAAHEYLLEEIEADNYRLLREEAGTGQHTVLSRFVQLASTESVKILFNKEMYPFGDETFRNHLITYLVIHAPEKAWSLIESDNYGFLYLAKLFSFTSFLECIVKNLAPERLRALIAYDDYDLFSSYAAREGNLEFMKLLALHAPDCTQAMIKAQGYGAYLAAFNAGHQDILSWLEETVEPACLAEMKMYFPHARLDSAIDTAQKKYAVVEERITEGAFLWQASKKGHAPVYLFSTSHYIPVDLAERFEGLLDNFLDKVDTLFTEHDVPPMEIRREYVPHPNLTSLDELAWDKAARMGKRQKILENREILFAGLEGLDESRESSETVSYFAENSDEVRAFYNVYFSNPCLIKSVNKGHSEIRNMLWMEAILAESASQRPCLVAVGAAHNLGIYGLPNLLAHEGYALTPLAKTAPPSAKDLLRDLLRGPRLSFFRRNAPSLPTESLEAAPAGAALPLSP</sequence>